<dbReference type="SFLD" id="SFLDS00052">
    <property type="entry name" value="Ferric_Reductase_Domain"/>
    <property type="match status" value="1"/>
</dbReference>
<feature type="domain" description="Ferric oxidoreductase" evidence="8">
    <location>
        <begin position="73"/>
        <end position="189"/>
    </location>
</feature>
<dbReference type="Pfam" id="PF01794">
    <property type="entry name" value="Ferric_reduct"/>
    <property type="match status" value="1"/>
</dbReference>
<evidence type="ECO:0000256" key="5">
    <source>
        <dbReference type="ARBA" id="ARBA00023065"/>
    </source>
</evidence>
<feature type="domain" description="FAD-binding 8" evidence="9">
    <location>
        <begin position="252"/>
        <end position="358"/>
    </location>
</feature>
<evidence type="ECO:0000256" key="7">
    <source>
        <dbReference type="SAM" id="Phobius"/>
    </source>
</evidence>
<protein>
    <recommendedName>
        <fullName evidence="12">Ferric reductase</fullName>
    </recommendedName>
</protein>
<feature type="transmembrane region" description="Helical" evidence="7">
    <location>
        <begin position="68"/>
        <end position="87"/>
    </location>
</feature>
<feature type="transmembrane region" description="Helical" evidence="7">
    <location>
        <begin position="37"/>
        <end position="56"/>
    </location>
</feature>
<proteinExistence type="predicted"/>
<dbReference type="InterPro" id="IPR051410">
    <property type="entry name" value="Ferric/Cupric_Reductase"/>
</dbReference>
<evidence type="ECO:0000259" key="8">
    <source>
        <dbReference type="Pfam" id="PF01794"/>
    </source>
</evidence>
<dbReference type="CDD" id="cd06186">
    <property type="entry name" value="NOX_Duox_like_FAD_NADP"/>
    <property type="match status" value="1"/>
</dbReference>
<dbReference type="Proteomes" id="UP001392437">
    <property type="component" value="Unassembled WGS sequence"/>
</dbReference>
<evidence type="ECO:0000259" key="9">
    <source>
        <dbReference type="Pfam" id="PF08022"/>
    </source>
</evidence>
<keyword evidence="4 7" id="KW-1133">Transmembrane helix</keyword>
<evidence type="ECO:0008006" key="12">
    <source>
        <dbReference type="Google" id="ProtNLM"/>
    </source>
</evidence>
<comment type="caution">
    <text evidence="10">The sequence shown here is derived from an EMBL/GenBank/DDBJ whole genome shotgun (WGS) entry which is preliminary data.</text>
</comment>
<dbReference type="GO" id="GO:0006826">
    <property type="term" value="P:iron ion transport"/>
    <property type="evidence" value="ECO:0007669"/>
    <property type="project" value="TreeGrafter"/>
</dbReference>
<gene>
    <name evidence="10" type="ORF">PG999_003098</name>
</gene>
<dbReference type="GO" id="GO:0015677">
    <property type="term" value="P:copper ion import"/>
    <property type="evidence" value="ECO:0007669"/>
    <property type="project" value="TreeGrafter"/>
</dbReference>
<dbReference type="AlphaFoldDB" id="A0AAW0RA83"/>
<evidence type="ECO:0000256" key="4">
    <source>
        <dbReference type="ARBA" id="ARBA00022989"/>
    </source>
</evidence>
<keyword evidence="6 7" id="KW-0472">Membrane</keyword>
<sequence length="505" mass="55786">MAERFGRVLAHLESPALGTHHAVSFLGLGFVPTRGQALFLIYLWIINIALSTVAYPSSASKEELASLLGHRVGLFSFVNLALAVLYASRNNMLLYLTNWTHPTFLVLHRWTAVIAVFQALIHSAIYLHGYQDVIFESTEILHSRYWIWGVAALTAMLLLIPTSSLPLRRRFYEAFLASHIVLSVLVLVGSILHIFYRYGWRWRYQAWIMVALGVWGFDRLLARPLRLLRAGIREAQISIVDETYLMIEIASVKAEGYVYLYFPSLSWRVWESHPFSVAAVSCPARVGSSIDPGSGTALPELTEKNRVSSKQFRTNIPGDSCTPGIVFFVRQKGGLTSKLRRHAGDGQRPKVLVESSYGTGMCLFRHRPHSVTCSKYPNLVCIAGGVGITAVLPLIQTGNLLPPVKTELYWGVRNAALVEAVTKVVGQSADLTASKTRWGHADVSILVGKRFELRSVLEGAARRMSGGITFAVCGPPEMADEVRSIVTELGIGGLAVKLHEQSFVG</sequence>
<reference evidence="10 11" key="1">
    <citation type="submission" date="2023-01" db="EMBL/GenBank/DDBJ databases">
        <title>Analysis of 21 Apiospora genomes using comparative genomics revels a genus with tremendous synthesis potential of carbohydrate active enzymes and secondary metabolites.</title>
        <authorList>
            <person name="Sorensen T."/>
        </authorList>
    </citation>
    <scope>NUCLEOTIDE SEQUENCE [LARGE SCALE GENOMIC DNA]</scope>
    <source>
        <strain evidence="10 11">CBS 117206</strain>
    </source>
</reference>
<evidence type="ECO:0000256" key="3">
    <source>
        <dbReference type="ARBA" id="ARBA00022692"/>
    </source>
</evidence>
<evidence type="ECO:0000256" key="6">
    <source>
        <dbReference type="ARBA" id="ARBA00023136"/>
    </source>
</evidence>
<keyword evidence="11" id="KW-1185">Reference proteome</keyword>
<evidence type="ECO:0000313" key="10">
    <source>
        <dbReference type="EMBL" id="KAK8130718.1"/>
    </source>
</evidence>
<dbReference type="InterPro" id="IPR039261">
    <property type="entry name" value="FNR_nucleotide-bd"/>
</dbReference>
<feature type="transmembrane region" description="Helical" evidence="7">
    <location>
        <begin position="145"/>
        <end position="162"/>
    </location>
</feature>
<keyword evidence="2" id="KW-0813">Transport</keyword>
<comment type="subcellular location">
    <subcellularLocation>
        <location evidence="1">Membrane</location>
        <topology evidence="1">Multi-pass membrane protein</topology>
    </subcellularLocation>
</comment>
<dbReference type="InterPro" id="IPR013112">
    <property type="entry name" value="FAD-bd_8"/>
</dbReference>
<evidence type="ECO:0000256" key="2">
    <source>
        <dbReference type="ARBA" id="ARBA00022448"/>
    </source>
</evidence>
<feature type="transmembrane region" description="Helical" evidence="7">
    <location>
        <begin position="174"/>
        <end position="196"/>
    </location>
</feature>
<keyword evidence="5" id="KW-0406">Ion transport</keyword>
<dbReference type="Gene3D" id="3.40.50.80">
    <property type="entry name" value="Nucleotide-binding domain of ferredoxin-NADP reductase (FNR) module"/>
    <property type="match status" value="1"/>
</dbReference>
<dbReference type="GO" id="GO:0006879">
    <property type="term" value="P:intracellular iron ion homeostasis"/>
    <property type="evidence" value="ECO:0007669"/>
    <property type="project" value="TreeGrafter"/>
</dbReference>
<dbReference type="PANTHER" id="PTHR32361:SF9">
    <property type="entry name" value="FERRIC REDUCTASE TRANSMEMBRANE COMPONENT 3-RELATED"/>
    <property type="match status" value="1"/>
</dbReference>
<dbReference type="PANTHER" id="PTHR32361">
    <property type="entry name" value="FERRIC/CUPRIC REDUCTASE TRANSMEMBRANE COMPONENT"/>
    <property type="match status" value="1"/>
</dbReference>
<dbReference type="GO" id="GO:0000293">
    <property type="term" value="F:ferric-chelate reductase activity"/>
    <property type="evidence" value="ECO:0007669"/>
    <property type="project" value="TreeGrafter"/>
</dbReference>
<evidence type="ECO:0000313" key="11">
    <source>
        <dbReference type="Proteomes" id="UP001392437"/>
    </source>
</evidence>
<name>A0AAW0RA83_9PEZI</name>
<dbReference type="Pfam" id="PF08022">
    <property type="entry name" value="FAD_binding_8"/>
    <property type="match status" value="1"/>
</dbReference>
<dbReference type="InterPro" id="IPR013130">
    <property type="entry name" value="Fe3_Rdtase_TM_dom"/>
</dbReference>
<dbReference type="SUPFAM" id="SSF52343">
    <property type="entry name" value="Ferredoxin reductase-like, C-terminal NADP-linked domain"/>
    <property type="match status" value="1"/>
</dbReference>
<organism evidence="10 11">
    <name type="scientific">Apiospora kogelbergensis</name>
    <dbReference type="NCBI Taxonomy" id="1337665"/>
    <lineage>
        <taxon>Eukaryota</taxon>
        <taxon>Fungi</taxon>
        <taxon>Dikarya</taxon>
        <taxon>Ascomycota</taxon>
        <taxon>Pezizomycotina</taxon>
        <taxon>Sordariomycetes</taxon>
        <taxon>Xylariomycetidae</taxon>
        <taxon>Amphisphaeriales</taxon>
        <taxon>Apiosporaceae</taxon>
        <taxon>Apiospora</taxon>
    </lineage>
</organism>
<feature type="transmembrane region" description="Helical" evidence="7">
    <location>
        <begin position="107"/>
        <end position="125"/>
    </location>
</feature>
<dbReference type="GO" id="GO:0005886">
    <property type="term" value="C:plasma membrane"/>
    <property type="evidence" value="ECO:0007669"/>
    <property type="project" value="TreeGrafter"/>
</dbReference>
<keyword evidence="3 7" id="KW-0812">Transmembrane</keyword>
<dbReference type="EMBL" id="JAQQWP010000002">
    <property type="protein sequence ID" value="KAK8130718.1"/>
    <property type="molecule type" value="Genomic_DNA"/>
</dbReference>
<accession>A0AAW0RA83</accession>
<evidence type="ECO:0000256" key="1">
    <source>
        <dbReference type="ARBA" id="ARBA00004141"/>
    </source>
</evidence>
<dbReference type="SFLD" id="SFLDG01168">
    <property type="entry name" value="Ferric_reductase_subgroup_(FRE"/>
    <property type="match status" value="1"/>
</dbReference>